<comment type="caution">
    <text evidence="2">The sequence shown here is derived from an EMBL/GenBank/DDBJ whole genome shotgun (WGS) entry which is preliminary data.</text>
</comment>
<gene>
    <name evidence="2" type="ORF">ACFQMJ_20870</name>
</gene>
<keyword evidence="1" id="KW-0472">Membrane</keyword>
<organism evidence="2 3">
    <name type="scientific">Cohnella cellulosilytica</name>
    <dbReference type="NCBI Taxonomy" id="986710"/>
    <lineage>
        <taxon>Bacteria</taxon>
        <taxon>Bacillati</taxon>
        <taxon>Bacillota</taxon>
        <taxon>Bacilli</taxon>
        <taxon>Bacillales</taxon>
        <taxon>Paenibacillaceae</taxon>
        <taxon>Cohnella</taxon>
    </lineage>
</organism>
<dbReference type="RefSeq" id="WP_378107598.1">
    <property type="nucleotide sequence ID" value="NZ_JBHSUP010000026.1"/>
</dbReference>
<dbReference type="Proteomes" id="UP001596378">
    <property type="component" value="Unassembled WGS sequence"/>
</dbReference>
<feature type="transmembrane region" description="Helical" evidence="1">
    <location>
        <begin position="6"/>
        <end position="22"/>
    </location>
</feature>
<name>A0ABW2FCS4_9BACL</name>
<keyword evidence="1" id="KW-1133">Transmembrane helix</keyword>
<dbReference type="EMBL" id="JBHTAI010000013">
    <property type="protein sequence ID" value="MFC7150996.1"/>
    <property type="molecule type" value="Genomic_DNA"/>
</dbReference>
<reference evidence="3" key="1">
    <citation type="journal article" date="2019" name="Int. J. Syst. Evol. Microbiol.">
        <title>The Global Catalogue of Microorganisms (GCM) 10K type strain sequencing project: providing services to taxonomists for standard genome sequencing and annotation.</title>
        <authorList>
            <consortium name="The Broad Institute Genomics Platform"/>
            <consortium name="The Broad Institute Genome Sequencing Center for Infectious Disease"/>
            <person name="Wu L."/>
            <person name="Ma J."/>
        </authorList>
    </citation>
    <scope>NUCLEOTIDE SEQUENCE [LARGE SCALE GENOMIC DNA]</scope>
    <source>
        <strain evidence="3">KCTC 12907</strain>
    </source>
</reference>
<evidence type="ECO:0000256" key="1">
    <source>
        <dbReference type="SAM" id="Phobius"/>
    </source>
</evidence>
<keyword evidence="1" id="KW-0812">Transmembrane</keyword>
<sequence>MGGGLSSVFSIYVNAVCFPFWYDKMKKMGLWLLEPKGAYRHFYPLLGVVKQFEVVSLRHSIHLEVLESLLDCRFV</sequence>
<protein>
    <submittedName>
        <fullName evidence="2">Uncharacterized protein</fullName>
    </submittedName>
</protein>
<keyword evidence="3" id="KW-1185">Reference proteome</keyword>
<evidence type="ECO:0000313" key="2">
    <source>
        <dbReference type="EMBL" id="MFC7150996.1"/>
    </source>
</evidence>
<accession>A0ABW2FCS4</accession>
<proteinExistence type="predicted"/>
<evidence type="ECO:0000313" key="3">
    <source>
        <dbReference type="Proteomes" id="UP001596378"/>
    </source>
</evidence>